<evidence type="ECO:0000313" key="3">
    <source>
        <dbReference type="Proteomes" id="UP000799753"/>
    </source>
</evidence>
<dbReference type="OrthoDB" id="3778454at2759"/>
<gene>
    <name evidence="2" type="ORF">P280DRAFT_534834</name>
</gene>
<dbReference type="EMBL" id="MU006778">
    <property type="protein sequence ID" value="KAF2644407.1"/>
    <property type="molecule type" value="Genomic_DNA"/>
</dbReference>
<protein>
    <submittedName>
        <fullName evidence="2">Uncharacterized protein</fullName>
    </submittedName>
</protein>
<feature type="region of interest" description="Disordered" evidence="1">
    <location>
        <begin position="58"/>
        <end position="81"/>
    </location>
</feature>
<name>A0A6A6SB19_9PLEO</name>
<sequence>MAAVMSPHAYLSTHEDVDEFSQIDISHLSGMTLSNFTTTTKRPQPQIHLINTSSSVSVSKGSLSSGMGQSKRSSMASVSTTKSQLRHANHLLIDMLHNIQTELEAHRTTMLDIQHRVSHLENESEVGGEEDTNLAALQALEGEKSSQRNSRPVSPESLSWWQACQAFARNSEPPISATEFLRTPKRFSGFNFDWPLGPLQSQHTYKSCTPLAKPPQIDDLPPLTPTSEEGDNSDLDTPSRHDVSSGEEIPTSMPKMRAADVEDEIDIEDEIRGQEVEFDKKKMPASPMIMPPPTRKTVETVQGVGDAVEVGKPAVTGNPQRYYKGVRSLNTYRALLKHKPTEREHQVLIHFHRRTDITHVNTTE</sequence>
<reference evidence="2" key="1">
    <citation type="journal article" date="2020" name="Stud. Mycol.">
        <title>101 Dothideomycetes genomes: a test case for predicting lifestyles and emergence of pathogens.</title>
        <authorList>
            <person name="Haridas S."/>
            <person name="Albert R."/>
            <person name="Binder M."/>
            <person name="Bloem J."/>
            <person name="Labutti K."/>
            <person name="Salamov A."/>
            <person name="Andreopoulos B."/>
            <person name="Baker S."/>
            <person name="Barry K."/>
            <person name="Bills G."/>
            <person name="Bluhm B."/>
            <person name="Cannon C."/>
            <person name="Castanera R."/>
            <person name="Culley D."/>
            <person name="Daum C."/>
            <person name="Ezra D."/>
            <person name="Gonzalez J."/>
            <person name="Henrissat B."/>
            <person name="Kuo A."/>
            <person name="Liang C."/>
            <person name="Lipzen A."/>
            <person name="Lutzoni F."/>
            <person name="Magnuson J."/>
            <person name="Mondo S."/>
            <person name="Nolan M."/>
            <person name="Ohm R."/>
            <person name="Pangilinan J."/>
            <person name="Park H.-J."/>
            <person name="Ramirez L."/>
            <person name="Alfaro M."/>
            <person name="Sun H."/>
            <person name="Tritt A."/>
            <person name="Yoshinaga Y."/>
            <person name="Zwiers L.-H."/>
            <person name="Turgeon B."/>
            <person name="Goodwin S."/>
            <person name="Spatafora J."/>
            <person name="Crous P."/>
            <person name="Grigoriev I."/>
        </authorList>
    </citation>
    <scope>NUCLEOTIDE SEQUENCE</scope>
    <source>
        <strain evidence="2">CBS 473.64</strain>
    </source>
</reference>
<organism evidence="2 3">
    <name type="scientific">Massarina eburnea CBS 473.64</name>
    <dbReference type="NCBI Taxonomy" id="1395130"/>
    <lineage>
        <taxon>Eukaryota</taxon>
        <taxon>Fungi</taxon>
        <taxon>Dikarya</taxon>
        <taxon>Ascomycota</taxon>
        <taxon>Pezizomycotina</taxon>
        <taxon>Dothideomycetes</taxon>
        <taxon>Pleosporomycetidae</taxon>
        <taxon>Pleosporales</taxon>
        <taxon>Massarineae</taxon>
        <taxon>Massarinaceae</taxon>
        <taxon>Massarina</taxon>
    </lineage>
</organism>
<proteinExistence type="predicted"/>
<feature type="region of interest" description="Disordered" evidence="1">
    <location>
        <begin position="205"/>
        <end position="255"/>
    </location>
</feature>
<dbReference type="AlphaFoldDB" id="A0A6A6SB19"/>
<dbReference type="Proteomes" id="UP000799753">
    <property type="component" value="Unassembled WGS sequence"/>
</dbReference>
<accession>A0A6A6SB19</accession>
<evidence type="ECO:0000313" key="2">
    <source>
        <dbReference type="EMBL" id="KAF2644407.1"/>
    </source>
</evidence>
<keyword evidence="3" id="KW-1185">Reference proteome</keyword>
<feature type="compositionally biased region" description="Polar residues" evidence="1">
    <location>
        <begin position="67"/>
        <end position="81"/>
    </location>
</feature>
<evidence type="ECO:0000256" key="1">
    <source>
        <dbReference type="SAM" id="MobiDB-lite"/>
    </source>
</evidence>